<reference evidence="1 2" key="1">
    <citation type="submission" date="2019-08" db="EMBL/GenBank/DDBJ databases">
        <authorList>
            <person name="Herpell B J."/>
        </authorList>
    </citation>
    <scope>NUCLEOTIDE SEQUENCE [LARGE SCALE GENOMIC DNA]</scope>
    <source>
        <strain evidence="2">Msb3</strain>
    </source>
</reference>
<dbReference type="AlphaFoldDB" id="A0A5Q4Z9X9"/>
<dbReference type="KEGG" id="pdio:PDMSB3_0036.1"/>
<keyword evidence="2" id="KW-1185">Reference proteome</keyword>
<organism evidence="1 2">
    <name type="scientific">Paraburkholderia dioscoreae</name>
    <dbReference type="NCBI Taxonomy" id="2604047"/>
    <lineage>
        <taxon>Bacteria</taxon>
        <taxon>Pseudomonadati</taxon>
        <taxon>Pseudomonadota</taxon>
        <taxon>Betaproteobacteria</taxon>
        <taxon>Burkholderiales</taxon>
        <taxon>Burkholderiaceae</taxon>
        <taxon>Paraburkholderia</taxon>
    </lineage>
</organism>
<dbReference type="Proteomes" id="UP000325811">
    <property type="component" value="Chromosome II"/>
</dbReference>
<name>A0A5Q4Z9X9_9BURK</name>
<evidence type="ECO:0000313" key="2">
    <source>
        <dbReference type="Proteomes" id="UP000325811"/>
    </source>
</evidence>
<protein>
    <submittedName>
        <fullName evidence="1">Uncharacterized protein</fullName>
    </submittedName>
</protein>
<evidence type="ECO:0000313" key="1">
    <source>
        <dbReference type="EMBL" id="VVD31339.1"/>
    </source>
</evidence>
<gene>
    <name evidence="1" type="ORF">PDMSB3_0036</name>
</gene>
<sequence length="78" mass="9175">MLDWRTTLVTGKPRCLWLHRHRIGPLHQSLGWAVRRLSTALQTICGDKFRGRLEAGIWRLQRRHSMYVRTEGKTDPVP</sequence>
<dbReference type="EMBL" id="LR699554">
    <property type="protein sequence ID" value="VVD31339.1"/>
    <property type="molecule type" value="Genomic_DNA"/>
</dbReference>
<proteinExistence type="predicted"/>
<accession>A0A5Q4Z9X9</accession>